<keyword evidence="1" id="KW-0500">Molybdenum</keyword>
<keyword evidence="5" id="KW-1185">Reference proteome</keyword>
<dbReference type="InterPro" id="IPR016208">
    <property type="entry name" value="Ald_Oxase/xanthine_DH-like"/>
</dbReference>
<dbReference type="InterPro" id="IPR008274">
    <property type="entry name" value="AldOxase/xan_DH_MoCoBD1"/>
</dbReference>
<dbReference type="EMBL" id="BSRI01000002">
    <property type="protein sequence ID" value="GLV56423.1"/>
    <property type="molecule type" value="Genomic_DNA"/>
</dbReference>
<dbReference type="InterPro" id="IPR036856">
    <property type="entry name" value="Ald_Oxase/Xan_DH_a/b_sf"/>
</dbReference>
<dbReference type="SUPFAM" id="SSF56003">
    <property type="entry name" value="Molybdenum cofactor-binding domain"/>
    <property type="match status" value="1"/>
</dbReference>
<dbReference type="PANTHER" id="PTHR11908">
    <property type="entry name" value="XANTHINE DEHYDROGENASE"/>
    <property type="match status" value="1"/>
</dbReference>
<gene>
    <name evidence="4" type="ORF">KDH_32640</name>
</gene>
<evidence type="ECO:0000256" key="2">
    <source>
        <dbReference type="ARBA" id="ARBA00023002"/>
    </source>
</evidence>
<proteinExistence type="predicted"/>
<reference evidence="4 5" key="1">
    <citation type="submission" date="2023-02" db="EMBL/GenBank/DDBJ databases">
        <title>Dictyobacter halimunensis sp. nov., a new member of the class Ktedonobacteria from forest soil in a geothermal area.</title>
        <authorList>
            <person name="Rachmania M.K."/>
            <person name="Ningsih F."/>
            <person name="Sakai Y."/>
            <person name="Yabe S."/>
            <person name="Yokota A."/>
            <person name="Sjamsuridzal W."/>
        </authorList>
    </citation>
    <scope>NUCLEOTIDE SEQUENCE [LARGE SCALE GENOMIC DNA]</scope>
    <source>
        <strain evidence="4 5">S3.2.2.5</strain>
    </source>
</reference>
<dbReference type="RefSeq" id="WP_338251708.1">
    <property type="nucleotide sequence ID" value="NZ_BSRI01000002.1"/>
</dbReference>
<evidence type="ECO:0000313" key="4">
    <source>
        <dbReference type="EMBL" id="GLV56423.1"/>
    </source>
</evidence>
<dbReference type="PANTHER" id="PTHR11908:SF132">
    <property type="entry name" value="ALDEHYDE OXIDASE 1-RELATED"/>
    <property type="match status" value="1"/>
</dbReference>
<comment type="caution">
    <text evidence="4">The sequence shown here is derived from an EMBL/GenBank/DDBJ whole genome shotgun (WGS) entry which is preliminary data.</text>
</comment>
<dbReference type="Pfam" id="PF02738">
    <property type="entry name" value="MoCoBD_1"/>
    <property type="match status" value="1"/>
</dbReference>
<sequence>MGIAAMLGTPIKRREDPRLITGQATYVDDIKLLGMLHMAVLRSTYGHASINSINTDAARQLPGVVAVYTAQDLKGTVGNIPVAAPLPPHITNGMGRRLPLAENKVRFYGDPVAIVIAENRYVARDALDLIDVDYEPLPAAIDIEKAMQPDAPLLYEEFNSNVAVSIHPSSEAIDKAFAETVANGGVIVKERFVNQRLAPSPMETRGVVAEFRKSDKSLNLWSSSQIPHLLRNYLAEQLGLAQHQVRVIVPEVGGGFGCKLNIYPEEALAAFAAMKTGRPVKWIEDRDENLAATIHGRDQVNYIEAAATRDGKVVGLKFHVISDLGAYLQFFTDVIAIAFTLPMLSGCYDIPNIYSSCDTVFTNKAPTDAYRGAGRPEATYMVERAMDLVANELKRDPAEIRLLNFVQPEQFPHTMATGALYDSGNYAAALEKAMDIIHYDVLRDDQKRARAQGKLMGIGISSYVEICGIGPKGTTPFGLYESARVRIEQTGTVMVYTGSSPHGQGEETTFAQIVASEFGIPQEKVLILHGDTDSTPEGRGTYGSRTTAVGGTAVYQASGRLKEKMKTIAAAMLEASASDIEVEDGKFTVAGSPQKSVSFEDVAATANTSNTLAPGIEPGLETTVFFEPEACTFPFGTHICVVEIDQDTGEPEITRYVAVDDCGKQLNPLIVAGQVHGGIAQGVGQAMYEEVVYNEDGQLLTSTFMDYAMPIAPELPFFELDHTVTPTTVNPLGVKGVGEAGTIGSTPAVAAAVADALSVNHVDMPLKPEKLWRIIHKQ</sequence>
<organism evidence="4 5">
    <name type="scientific">Dictyobacter halimunensis</name>
    <dbReference type="NCBI Taxonomy" id="3026934"/>
    <lineage>
        <taxon>Bacteria</taxon>
        <taxon>Bacillati</taxon>
        <taxon>Chloroflexota</taxon>
        <taxon>Ktedonobacteria</taxon>
        <taxon>Ktedonobacterales</taxon>
        <taxon>Dictyobacteraceae</taxon>
        <taxon>Dictyobacter</taxon>
    </lineage>
</organism>
<accession>A0ABQ6FRV0</accession>
<dbReference type="Pfam" id="PF20256">
    <property type="entry name" value="MoCoBD_2"/>
    <property type="match status" value="1"/>
</dbReference>
<dbReference type="InterPro" id="IPR000674">
    <property type="entry name" value="Ald_Oxase/Xan_DH_a/b"/>
</dbReference>
<keyword evidence="2" id="KW-0560">Oxidoreductase</keyword>
<evidence type="ECO:0000256" key="1">
    <source>
        <dbReference type="ARBA" id="ARBA00022505"/>
    </source>
</evidence>
<dbReference type="SMART" id="SM01008">
    <property type="entry name" value="Ald_Xan_dh_C"/>
    <property type="match status" value="1"/>
</dbReference>
<dbReference type="SUPFAM" id="SSF54665">
    <property type="entry name" value="CO dehydrogenase molybdoprotein N-domain-like"/>
    <property type="match status" value="1"/>
</dbReference>
<dbReference type="Pfam" id="PF01315">
    <property type="entry name" value="Ald_Xan_dh_C"/>
    <property type="match status" value="1"/>
</dbReference>
<dbReference type="Gene3D" id="3.90.1170.50">
    <property type="entry name" value="Aldehyde oxidase/xanthine dehydrogenase, a/b hammerhead"/>
    <property type="match status" value="1"/>
</dbReference>
<evidence type="ECO:0000259" key="3">
    <source>
        <dbReference type="SMART" id="SM01008"/>
    </source>
</evidence>
<dbReference type="Gene3D" id="3.30.365.10">
    <property type="entry name" value="Aldehyde oxidase/xanthine dehydrogenase, molybdopterin binding domain"/>
    <property type="match status" value="4"/>
</dbReference>
<dbReference type="InterPro" id="IPR037165">
    <property type="entry name" value="AldOxase/xan_DH_Mopterin-bd_sf"/>
</dbReference>
<evidence type="ECO:0000313" key="5">
    <source>
        <dbReference type="Proteomes" id="UP001344906"/>
    </source>
</evidence>
<name>A0ABQ6FRV0_9CHLR</name>
<dbReference type="InterPro" id="IPR046867">
    <property type="entry name" value="AldOxase/xan_DH_MoCoBD2"/>
</dbReference>
<protein>
    <submittedName>
        <fullName evidence="4">Aldehyde dehydrogenase</fullName>
    </submittedName>
</protein>
<dbReference type="Proteomes" id="UP001344906">
    <property type="component" value="Unassembled WGS sequence"/>
</dbReference>
<feature type="domain" description="Aldehyde oxidase/xanthine dehydrogenase a/b hammerhead" evidence="3">
    <location>
        <begin position="21"/>
        <end position="138"/>
    </location>
</feature>